<evidence type="ECO:0000313" key="2">
    <source>
        <dbReference type="Proteomes" id="UP001187143"/>
    </source>
</evidence>
<dbReference type="AlphaFoldDB" id="A0AAE4RIC7"/>
<organism evidence="1 2">
    <name type="scientific">Mycobacterium intracellulare</name>
    <dbReference type="NCBI Taxonomy" id="1767"/>
    <lineage>
        <taxon>Bacteria</taxon>
        <taxon>Bacillati</taxon>
        <taxon>Actinomycetota</taxon>
        <taxon>Actinomycetes</taxon>
        <taxon>Mycobacteriales</taxon>
        <taxon>Mycobacteriaceae</taxon>
        <taxon>Mycobacterium</taxon>
        <taxon>Mycobacterium avium complex (MAC)</taxon>
    </lineage>
</organism>
<dbReference type="EMBL" id="JAWLLD010000046">
    <property type="protein sequence ID" value="MDV7015678.1"/>
    <property type="molecule type" value="Genomic_DNA"/>
</dbReference>
<dbReference type="RefSeq" id="WP_317728795.1">
    <property type="nucleotide sequence ID" value="NZ_JAWLLC010000038.1"/>
</dbReference>
<comment type="caution">
    <text evidence="1">The sequence shown here is derived from an EMBL/GenBank/DDBJ whole genome shotgun (WGS) entry which is preliminary data.</text>
</comment>
<sequence>MYTEAALEQADAEFAELDHVERIAETRSQLLTHLADAVKALQKASSSLAQLRSNSVYDIEFTDGRDGRDVATFLDDSIRQTRAAYAVVHTVIDKETP</sequence>
<accession>A0AAE4RIC7</accession>
<dbReference type="Proteomes" id="UP001187143">
    <property type="component" value="Unassembled WGS sequence"/>
</dbReference>
<reference evidence="1" key="1">
    <citation type="submission" date="2023-10" db="EMBL/GenBank/DDBJ databases">
        <title>Characterization and genome sequence of Mycobacterium intracellulare ABSURDO, a novel pathogenic isolate with three colony morphotypes that vary in growth and acid-fastness.</title>
        <authorList>
            <person name="Jude B.A."/>
            <person name="Robinson R.T."/>
        </authorList>
    </citation>
    <scope>NUCLEOTIDE SEQUENCE</scope>
    <source>
        <strain evidence="1">ABSURDO Component B</strain>
    </source>
</reference>
<gene>
    <name evidence="1" type="ORF">R4F53_25750</name>
</gene>
<proteinExistence type="predicted"/>
<protein>
    <submittedName>
        <fullName evidence="1">Uncharacterized protein</fullName>
    </submittedName>
</protein>
<evidence type="ECO:0000313" key="1">
    <source>
        <dbReference type="EMBL" id="MDV7015678.1"/>
    </source>
</evidence>
<name>A0AAE4RIC7_MYCIT</name>